<evidence type="ECO:0000256" key="13">
    <source>
        <dbReference type="ARBA" id="ARBA00047984"/>
    </source>
</evidence>
<comment type="subunit">
    <text evidence="12">Associates in the nucleolus with the 60S and pre-60S ribosomal subunits.</text>
</comment>
<dbReference type="GO" id="GO:0005524">
    <property type="term" value="F:ATP binding"/>
    <property type="evidence" value="ECO:0007669"/>
    <property type="project" value="UniProtKB-UniRule"/>
</dbReference>
<dbReference type="SMART" id="SM00490">
    <property type="entry name" value="HELICc"/>
    <property type="match status" value="1"/>
</dbReference>
<dbReference type="PROSITE" id="PS51192">
    <property type="entry name" value="HELICASE_ATP_BIND_1"/>
    <property type="match status" value="1"/>
</dbReference>
<keyword evidence="4 15" id="KW-0547">Nucleotide-binding</keyword>
<keyword evidence="6 15" id="KW-0347">Helicase</keyword>
<dbReference type="eggNOG" id="KOG0342">
    <property type="taxonomic scope" value="Eukaryota"/>
</dbReference>
<dbReference type="AlphaFoldDB" id="A0A177A3Z4"/>
<dbReference type="InterPro" id="IPR001650">
    <property type="entry name" value="Helicase_C-like"/>
</dbReference>
<dbReference type="EMBL" id="KV441401">
    <property type="protein sequence ID" value="OAF57009.1"/>
    <property type="molecule type" value="Genomic_DNA"/>
</dbReference>
<evidence type="ECO:0000256" key="4">
    <source>
        <dbReference type="ARBA" id="ARBA00022741"/>
    </source>
</evidence>
<comment type="function">
    <text evidence="10">ATP-dependent RNA helicase involved in 40S ribosomal subunit biogenesis. Required for the processing and cleavage of 35S pre-rRNA at sites A0, A1, and A2, leading to mature 18S rRNA.</text>
</comment>
<feature type="region of interest" description="Disordered" evidence="17">
    <location>
        <begin position="1"/>
        <end position="39"/>
    </location>
</feature>
<feature type="domain" description="Helicase ATP-binding" evidence="18">
    <location>
        <begin position="88"/>
        <end position="263"/>
    </location>
</feature>
<keyword evidence="9" id="KW-0539">Nucleus</keyword>
<dbReference type="GO" id="GO:0003724">
    <property type="term" value="F:RNA helicase activity"/>
    <property type="evidence" value="ECO:0007669"/>
    <property type="project" value="UniProtKB-EC"/>
</dbReference>
<feature type="domain" description="Helicase C-terminal" evidence="19">
    <location>
        <begin position="277"/>
        <end position="447"/>
    </location>
</feature>
<proteinExistence type="inferred from homology"/>
<dbReference type="SMART" id="SM00487">
    <property type="entry name" value="DEXDc"/>
    <property type="match status" value="1"/>
</dbReference>
<comment type="function">
    <text evidence="16">RNA helicase.</text>
</comment>
<dbReference type="InterPro" id="IPR014001">
    <property type="entry name" value="Helicase_ATP-bd"/>
</dbReference>
<dbReference type="PANTHER" id="PTHR24031">
    <property type="entry name" value="RNA HELICASE"/>
    <property type="match status" value="1"/>
</dbReference>
<comment type="domain">
    <text evidence="16">The Q motif is unique to and characteristic of the DEAD box family of RNA helicases and controls ATP binding and hydrolysis.</text>
</comment>
<evidence type="ECO:0000256" key="14">
    <source>
        <dbReference type="PROSITE-ProRule" id="PRU00552"/>
    </source>
</evidence>
<evidence type="ECO:0000313" key="21">
    <source>
        <dbReference type="EMBL" id="OAF57009.1"/>
    </source>
</evidence>
<dbReference type="CDD" id="cd17942">
    <property type="entry name" value="DEADc_DDX18"/>
    <property type="match status" value="1"/>
</dbReference>
<dbReference type="InterPro" id="IPR027417">
    <property type="entry name" value="P-loop_NTPase"/>
</dbReference>
<dbReference type="InterPro" id="IPR025313">
    <property type="entry name" value="SPB4-like_CTE"/>
</dbReference>
<dbReference type="SMART" id="SM01178">
    <property type="entry name" value="DUF4217"/>
    <property type="match status" value="1"/>
</dbReference>
<evidence type="ECO:0000256" key="16">
    <source>
        <dbReference type="RuleBase" id="RU365068"/>
    </source>
</evidence>
<dbReference type="PROSITE" id="PS51195">
    <property type="entry name" value="Q_MOTIF"/>
    <property type="match status" value="1"/>
</dbReference>
<gene>
    <name evidence="21" type="primary">HAS1</name>
    <name evidence="21" type="ORF">VC83_05963</name>
</gene>
<dbReference type="GO" id="GO:0006364">
    <property type="term" value="P:rRNA processing"/>
    <property type="evidence" value="ECO:0007669"/>
    <property type="project" value="UniProtKB-KW"/>
</dbReference>
<accession>A0A177A3Z4</accession>
<evidence type="ECO:0000256" key="15">
    <source>
        <dbReference type="RuleBase" id="RU000492"/>
    </source>
</evidence>
<evidence type="ECO:0000256" key="17">
    <source>
        <dbReference type="SAM" id="MobiDB-lite"/>
    </source>
</evidence>
<dbReference type="Pfam" id="PF00270">
    <property type="entry name" value="DEAD"/>
    <property type="match status" value="1"/>
</dbReference>
<keyword evidence="8 16" id="KW-0694">RNA-binding</keyword>
<organism evidence="21">
    <name type="scientific">Pseudogymnoascus destructans</name>
    <dbReference type="NCBI Taxonomy" id="655981"/>
    <lineage>
        <taxon>Eukaryota</taxon>
        <taxon>Fungi</taxon>
        <taxon>Dikarya</taxon>
        <taxon>Ascomycota</taxon>
        <taxon>Pezizomycotina</taxon>
        <taxon>Leotiomycetes</taxon>
        <taxon>Thelebolales</taxon>
        <taxon>Thelebolaceae</taxon>
        <taxon>Pseudogymnoascus</taxon>
    </lineage>
</organism>
<comment type="catalytic activity">
    <reaction evidence="13 16">
        <text>ATP + H2O = ADP + phosphate + H(+)</text>
        <dbReference type="Rhea" id="RHEA:13065"/>
        <dbReference type="ChEBI" id="CHEBI:15377"/>
        <dbReference type="ChEBI" id="CHEBI:15378"/>
        <dbReference type="ChEBI" id="CHEBI:30616"/>
        <dbReference type="ChEBI" id="CHEBI:43474"/>
        <dbReference type="ChEBI" id="CHEBI:456216"/>
        <dbReference type="EC" id="3.6.4.13"/>
    </reaction>
</comment>
<dbReference type="InterPro" id="IPR014014">
    <property type="entry name" value="RNA_helicase_DEAD_Q_motif"/>
</dbReference>
<evidence type="ECO:0000256" key="10">
    <source>
        <dbReference type="ARBA" id="ARBA00024310"/>
    </source>
</evidence>
<evidence type="ECO:0000259" key="18">
    <source>
        <dbReference type="PROSITE" id="PS51192"/>
    </source>
</evidence>
<comment type="subcellular location">
    <subcellularLocation>
        <location evidence="1">Nucleus</location>
        <location evidence="1">Nucleolus</location>
    </subcellularLocation>
</comment>
<dbReference type="InterPro" id="IPR044773">
    <property type="entry name" value="DDX18/Has1_DEADc"/>
</dbReference>
<dbReference type="GO" id="GO:0016887">
    <property type="term" value="F:ATP hydrolysis activity"/>
    <property type="evidence" value="ECO:0007669"/>
    <property type="project" value="RHEA"/>
</dbReference>
<dbReference type="PROSITE" id="PS00039">
    <property type="entry name" value="DEAD_ATP_HELICASE"/>
    <property type="match status" value="1"/>
</dbReference>
<dbReference type="FunFam" id="3.40.50.300:FF:000379">
    <property type="entry name" value="RNA helicase"/>
    <property type="match status" value="1"/>
</dbReference>
<keyword evidence="5 15" id="KW-0378">Hydrolase</keyword>
<dbReference type="InterPro" id="IPR000629">
    <property type="entry name" value="RNA-helicase_DEAD-box_CS"/>
</dbReference>
<evidence type="ECO:0000256" key="12">
    <source>
        <dbReference type="ARBA" id="ARBA00024365"/>
    </source>
</evidence>
<dbReference type="SUPFAM" id="SSF52540">
    <property type="entry name" value="P-loop containing nucleoside triphosphate hydrolases"/>
    <property type="match status" value="2"/>
</dbReference>
<evidence type="ECO:0000256" key="7">
    <source>
        <dbReference type="ARBA" id="ARBA00022840"/>
    </source>
</evidence>
<dbReference type="Pfam" id="PF00271">
    <property type="entry name" value="Helicase_C"/>
    <property type="match status" value="1"/>
</dbReference>
<evidence type="ECO:0000256" key="11">
    <source>
        <dbReference type="ARBA" id="ARBA00024357"/>
    </source>
</evidence>
<evidence type="ECO:0000256" key="1">
    <source>
        <dbReference type="ARBA" id="ARBA00004604"/>
    </source>
</evidence>
<dbReference type="InterPro" id="IPR011545">
    <property type="entry name" value="DEAD/DEAH_box_helicase_dom"/>
</dbReference>
<protein>
    <recommendedName>
        <fullName evidence="16">ATP-dependent RNA helicase</fullName>
        <ecNumber evidence="16">3.6.4.13</ecNumber>
    </recommendedName>
</protein>
<keyword evidence="7 15" id="KW-0067">ATP-binding</keyword>
<evidence type="ECO:0000256" key="6">
    <source>
        <dbReference type="ARBA" id="ARBA00022806"/>
    </source>
</evidence>
<evidence type="ECO:0000256" key="8">
    <source>
        <dbReference type="ARBA" id="ARBA00022884"/>
    </source>
</evidence>
<dbReference type="GO" id="GO:0003723">
    <property type="term" value="F:RNA binding"/>
    <property type="evidence" value="ECO:0007669"/>
    <property type="project" value="UniProtKB-UniRule"/>
</dbReference>
<evidence type="ECO:0000256" key="2">
    <source>
        <dbReference type="ARBA" id="ARBA00022517"/>
    </source>
</evidence>
<evidence type="ECO:0000256" key="9">
    <source>
        <dbReference type="ARBA" id="ARBA00023242"/>
    </source>
</evidence>
<dbReference type="VEuPathDB" id="FungiDB:GMDG_00584"/>
<name>A0A177A3Z4_9PEZI</name>
<dbReference type="PROSITE" id="PS51194">
    <property type="entry name" value="HELICASE_CTER"/>
    <property type="match status" value="1"/>
</dbReference>
<keyword evidence="2" id="KW-0690">Ribosome biogenesis</keyword>
<feature type="domain" description="DEAD-box RNA helicase Q" evidence="20">
    <location>
        <begin position="57"/>
        <end position="85"/>
    </location>
</feature>
<keyword evidence="3" id="KW-0698">rRNA processing</keyword>
<dbReference type="CDD" id="cd18787">
    <property type="entry name" value="SF2_C_DEAD"/>
    <property type="match status" value="1"/>
</dbReference>
<evidence type="ECO:0000256" key="3">
    <source>
        <dbReference type="ARBA" id="ARBA00022552"/>
    </source>
</evidence>
<dbReference type="Pfam" id="PF13959">
    <property type="entry name" value="CTE_SPB4"/>
    <property type="match status" value="1"/>
</dbReference>
<dbReference type="Proteomes" id="UP000077154">
    <property type="component" value="Unassembled WGS sequence"/>
</dbReference>
<feature type="short sequence motif" description="Q motif" evidence="14">
    <location>
        <begin position="57"/>
        <end position="85"/>
    </location>
</feature>
<sequence length="527" mass="57989">MVQKRKRSNVEEEPTEASVQAAIEASPSRSPSPPPPAVAGDLANLQLPPATTGDDPTTFAQLNLSPKTAAAIAEMGFTTLTPIQQKSIPPILAGRDVLGAAKTGSGKTLAFLLPAIEMMQDLRFKPRNGTGVIVVSPTRELALQMFGVAREIMGTHSQTCGIVMGGANRSAEATKLATGINLLIATPGRLLDHLQNTKGFVYKNLRMLVIDEADRILDAGFEDEMRAIVKILPESRQTALFSATQTTKVEDLARVSLRPGPLYVNVEEETKHSTVEGLEQGYIVCPSELRFRLLFTVLKKHLAKKKKIIVFVSSCNCVKYYEELLNYIDLPVLALHGQQKQQKRTANFFSFVNATEGVLICTDVAARGLDIPAVDWIIQFDAPDEPRNYIHRVGRTARGTNGKGKSFLVLHPSEVGFIQYLTTARVPLVEYNLPKLINIQAQLEKLISSNYYLNRTAKEGFRSYLAAYAAHSLRTVFDVQKLDLAAVARSFGFTTPPKVDIVFGSRMAKDKRPLKRRAYGSQPRQKA</sequence>
<dbReference type="OrthoDB" id="10259640at2759"/>
<comment type="similarity">
    <text evidence="11">Belongs to the DEAD box helicase family. DDX18/HAS1 subfamily.</text>
</comment>
<dbReference type="RefSeq" id="XP_024322300.1">
    <property type="nucleotide sequence ID" value="XM_024469570.1"/>
</dbReference>
<dbReference type="Gene3D" id="3.40.50.300">
    <property type="entry name" value="P-loop containing nucleotide triphosphate hydrolases"/>
    <property type="match status" value="2"/>
</dbReference>
<reference evidence="21" key="1">
    <citation type="submission" date="2016-03" db="EMBL/GenBank/DDBJ databases">
        <title>Updated assembly of Pseudogymnoascus destructans, the fungus causing white-nose syndrome of bats.</title>
        <authorList>
            <person name="Palmer J.M."/>
            <person name="Drees K.P."/>
            <person name="Foster J.T."/>
            <person name="Lindner D.L."/>
        </authorList>
    </citation>
    <scope>NUCLEOTIDE SEQUENCE [LARGE SCALE GENOMIC DNA]</scope>
    <source>
        <strain evidence="21">20631-21</strain>
    </source>
</reference>
<dbReference type="GO" id="GO:0005730">
    <property type="term" value="C:nucleolus"/>
    <property type="evidence" value="ECO:0007669"/>
    <property type="project" value="UniProtKB-SubCell"/>
</dbReference>
<evidence type="ECO:0000259" key="19">
    <source>
        <dbReference type="PROSITE" id="PS51194"/>
    </source>
</evidence>
<dbReference type="EC" id="3.6.4.13" evidence="16"/>
<evidence type="ECO:0000256" key="5">
    <source>
        <dbReference type="ARBA" id="ARBA00022801"/>
    </source>
</evidence>
<evidence type="ECO:0000259" key="20">
    <source>
        <dbReference type="PROSITE" id="PS51195"/>
    </source>
</evidence>
<dbReference type="GeneID" id="36289025"/>